<comment type="caution">
    <text evidence="1">The sequence shown here is derived from an EMBL/GenBank/DDBJ whole genome shotgun (WGS) entry which is preliminary data.</text>
</comment>
<proteinExistence type="predicted"/>
<gene>
    <name evidence="2" type="ORF">LCGC14_1408250</name>
    <name evidence="1" type="ORF">LCGC14_1645690</name>
</gene>
<accession>A0A0F9KY73</accession>
<evidence type="ECO:0000313" key="1">
    <source>
        <dbReference type="EMBL" id="KKM20415.1"/>
    </source>
</evidence>
<organism evidence="1">
    <name type="scientific">marine sediment metagenome</name>
    <dbReference type="NCBI Taxonomy" id="412755"/>
    <lineage>
        <taxon>unclassified sequences</taxon>
        <taxon>metagenomes</taxon>
        <taxon>ecological metagenomes</taxon>
    </lineage>
</organism>
<dbReference type="AlphaFoldDB" id="A0A0F9KY73"/>
<evidence type="ECO:0000313" key="2">
    <source>
        <dbReference type="EMBL" id="KKM73654.1"/>
    </source>
</evidence>
<protein>
    <submittedName>
        <fullName evidence="1">Uncharacterized protein</fullName>
    </submittedName>
</protein>
<reference evidence="1" key="1">
    <citation type="journal article" date="2015" name="Nature">
        <title>Complex archaea that bridge the gap between prokaryotes and eukaryotes.</title>
        <authorList>
            <person name="Spang A."/>
            <person name="Saw J.H."/>
            <person name="Jorgensen S.L."/>
            <person name="Zaremba-Niedzwiedzka K."/>
            <person name="Martijn J."/>
            <person name="Lind A.E."/>
            <person name="van Eijk R."/>
            <person name="Schleper C."/>
            <person name="Guy L."/>
            <person name="Ettema T.J."/>
        </authorList>
    </citation>
    <scope>NUCLEOTIDE SEQUENCE</scope>
</reference>
<name>A0A0F9KY73_9ZZZZ</name>
<dbReference type="EMBL" id="LAZR01009270">
    <property type="protein sequence ID" value="KKM73654.1"/>
    <property type="molecule type" value="Genomic_DNA"/>
</dbReference>
<sequence length="262" mass="29807">MMPPGENKKVGRPSNASLIADGKMVVSSTCKVCQSTARDDITQAIFKKMPSSQIIANWGHLFDPPLTPTNIHSHKQHISPEAAIKAGRDNALATVSDDEYSVVTKQLYREKFDEDFDKMSAADTLYKQRLRNLFHLQSEIERYNKEEAVNNGILDDTDLAIRRKLISDLEIAYRGFQQDLLKHIQLDADLYVKQVSIQYIESLKRAFLSFTSKFMDVMVKEINDDLTRERVKEQLGDLLDTEISPLLEPAKAIDADFIVEDK</sequence>
<dbReference type="EMBL" id="LAZR01013771">
    <property type="protein sequence ID" value="KKM20415.1"/>
    <property type="molecule type" value="Genomic_DNA"/>
</dbReference>